<evidence type="ECO:0000256" key="2">
    <source>
        <dbReference type="ARBA" id="ARBA00006436"/>
    </source>
</evidence>
<sequence>MPASYGRPLNRRPFGDRQPEPAMLWPFNHFRRPRVPARSTIETIYGMIVTQAREPLFYRDLGVPDTVNGRFELLLMHLWLVLRRLKSAEGGVGLSQALFDHFCIDMDDNLREMGVGDLTVPKRMQAFGEAFYGRTAAYDLALTDGGEALAQSLCKNILNGQNIDKARELAVYAREAMAVLARADLAALTQGAWRFPAPQAARTTA</sequence>
<comment type="similarity">
    <text evidence="2">Belongs to the UPF0174 family.</text>
</comment>
<dbReference type="InterPro" id="IPR007129">
    <property type="entry name" value="Ubiqinol_cyt_c_chaperone_CPB3"/>
</dbReference>
<reference evidence="4 5" key="1">
    <citation type="submission" date="2016-10" db="EMBL/GenBank/DDBJ databases">
        <authorList>
            <person name="de Groot N.N."/>
        </authorList>
    </citation>
    <scope>NUCLEOTIDE SEQUENCE [LARGE SCALE GENOMIC DNA]</scope>
    <source>
        <strain evidence="4 5">MT12</strain>
    </source>
</reference>
<evidence type="ECO:0000313" key="5">
    <source>
        <dbReference type="Proteomes" id="UP000198992"/>
    </source>
</evidence>
<dbReference type="InterPro" id="IPR021150">
    <property type="entry name" value="Ubiq_cyt_c_chap"/>
</dbReference>
<evidence type="ECO:0000256" key="1">
    <source>
        <dbReference type="ARBA" id="ARBA00006407"/>
    </source>
</evidence>
<name>A0A1H4QD39_9BRAD</name>
<dbReference type="Pfam" id="PF03981">
    <property type="entry name" value="Ubiq_cyt_C_chap"/>
    <property type="match status" value="1"/>
</dbReference>
<protein>
    <submittedName>
        <fullName evidence="4">Cytochrome b pre-mRNA-processing protein 3</fullName>
    </submittedName>
</protein>
<dbReference type="InterPro" id="IPR014569">
    <property type="entry name" value="Ubq_cyt-c_CBP3-rel"/>
</dbReference>
<gene>
    <name evidence="4" type="ORF">SAMN05444164_1210</name>
</gene>
<accession>A0A1H4QD39</accession>
<dbReference type="PIRSF" id="PIRSF032079">
    <property type="entry name" value="UCP032079"/>
    <property type="match status" value="1"/>
</dbReference>
<evidence type="ECO:0000313" key="4">
    <source>
        <dbReference type="EMBL" id="SEC17448.1"/>
    </source>
</evidence>
<feature type="domain" description="Ubiquinol-cytochrome c chaperone" evidence="3">
    <location>
        <begin position="60"/>
        <end position="195"/>
    </location>
</feature>
<dbReference type="PANTHER" id="PTHR12184:SF1">
    <property type="entry name" value="UBIQUINOL-CYTOCHROME-C REDUCTASE COMPLEX ASSEMBLY FACTOR 1"/>
    <property type="match status" value="1"/>
</dbReference>
<comment type="similarity">
    <text evidence="1">Belongs to the CBP3 family.</text>
</comment>
<dbReference type="AlphaFoldDB" id="A0A1H4QD39"/>
<proteinExistence type="inferred from homology"/>
<evidence type="ECO:0000259" key="3">
    <source>
        <dbReference type="Pfam" id="PF03981"/>
    </source>
</evidence>
<organism evidence="4 5">
    <name type="scientific">Bradyrhizobium erythrophlei</name>
    <dbReference type="NCBI Taxonomy" id="1437360"/>
    <lineage>
        <taxon>Bacteria</taxon>
        <taxon>Pseudomonadati</taxon>
        <taxon>Pseudomonadota</taxon>
        <taxon>Alphaproteobacteria</taxon>
        <taxon>Hyphomicrobiales</taxon>
        <taxon>Nitrobacteraceae</taxon>
        <taxon>Bradyrhizobium</taxon>
    </lineage>
</organism>
<dbReference type="Proteomes" id="UP000198992">
    <property type="component" value="Unassembled WGS sequence"/>
</dbReference>
<dbReference type="EMBL" id="FNTH01000001">
    <property type="protein sequence ID" value="SEC17448.1"/>
    <property type="molecule type" value="Genomic_DNA"/>
</dbReference>
<dbReference type="PANTHER" id="PTHR12184">
    <property type="entry name" value="UBIQUINOL-CYTOCHROME C REDUCTASE COMPLEX ASSEMBLY FACTOR 1 FAMILY MEMBER"/>
    <property type="match status" value="1"/>
</dbReference>